<accession>C7NFL0</accession>
<sequence length="220" mass="22894">MTTAPDTRGTQGQPVITLPGPSELDDLAVLTGRAKRLDPEGAMRLQCAEGRLATWVCVVQGAGVLGDGTVLGLRAAQAECPRPVDVVVPLAAVTDRLAARGADTADFSVPPTEVRAGWASISPPRGGWEAVARIDEGDLAAVARAGIEEITVGAPEGSGAAAVADLRRRVWGAPVGVGWPRGLAFGAQALGFLGDDREAVLWRTGPWWRLSTQRGHVLAR</sequence>
<proteinExistence type="predicted"/>
<dbReference type="Pfam" id="PF26572">
    <property type="entry name" value="DUF8185"/>
    <property type="match status" value="1"/>
</dbReference>
<evidence type="ECO:0000256" key="1">
    <source>
        <dbReference type="SAM" id="MobiDB-lite"/>
    </source>
</evidence>
<evidence type="ECO:0000313" key="5">
    <source>
        <dbReference type="Proteomes" id="UP000006666"/>
    </source>
</evidence>
<gene>
    <name evidence="4" type="ordered locus">Ksed_08960</name>
</gene>
<evidence type="ECO:0000259" key="3">
    <source>
        <dbReference type="Pfam" id="PF26572"/>
    </source>
</evidence>
<dbReference type="AlphaFoldDB" id="C7NFL0"/>
<name>C7NFL0_KYTSD</name>
<reference evidence="4 5" key="1">
    <citation type="journal article" date="2009" name="Stand. Genomic Sci.">
        <title>Complete genome sequence of Kytococcus sedentarius type strain (541).</title>
        <authorList>
            <person name="Sims D."/>
            <person name="Brettin T."/>
            <person name="Detter J.C."/>
            <person name="Han C."/>
            <person name="Lapidus A."/>
            <person name="Copeland A."/>
            <person name="Glavina Del Rio T."/>
            <person name="Nolan M."/>
            <person name="Chen F."/>
            <person name="Lucas S."/>
            <person name="Tice H."/>
            <person name="Cheng J.F."/>
            <person name="Bruce D."/>
            <person name="Goodwin L."/>
            <person name="Pitluck S."/>
            <person name="Ovchinnikova G."/>
            <person name="Pati A."/>
            <person name="Ivanova N."/>
            <person name="Mavrommatis K."/>
            <person name="Chen A."/>
            <person name="Palaniappan K."/>
            <person name="D'haeseleer P."/>
            <person name="Chain P."/>
            <person name="Bristow J."/>
            <person name="Eisen J.A."/>
            <person name="Markowitz V."/>
            <person name="Hugenholtz P."/>
            <person name="Schneider S."/>
            <person name="Goker M."/>
            <person name="Pukall R."/>
            <person name="Kyrpides N.C."/>
            <person name="Klenk H.P."/>
        </authorList>
    </citation>
    <scope>NUCLEOTIDE SEQUENCE [LARGE SCALE GENOMIC DNA]</scope>
    <source>
        <strain evidence="5">ATCC 14392 / DSM 20547 / JCM 11482 / CCUG 33030 / NBRC 15357 / NCTC 11040 / CCM 314 / 541</strain>
    </source>
</reference>
<evidence type="ECO:0000313" key="4">
    <source>
        <dbReference type="EMBL" id="ACV05945.1"/>
    </source>
</evidence>
<dbReference type="RefSeq" id="WP_012802360.1">
    <property type="nucleotide sequence ID" value="NC_013169.1"/>
</dbReference>
<feature type="domain" description="DUF8185" evidence="3">
    <location>
        <begin position="123"/>
        <end position="220"/>
    </location>
</feature>
<dbReference type="HOGENOM" id="CLU_083318_0_1_11"/>
<dbReference type="eggNOG" id="ENOG5032UNB">
    <property type="taxonomic scope" value="Bacteria"/>
</dbReference>
<dbReference type="Pfam" id="PF26035">
    <property type="entry name" value="DUF8010"/>
    <property type="match status" value="1"/>
</dbReference>
<keyword evidence="5" id="KW-1185">Reference proteome</keyword>
<feature type="region of interest" description="Disordered" evidence="1">
    <location>
        <begin position="1"/>
        <end position="20"/>
    </location>
</feature>
<feature type="compositionally biased region" description="Polar residues" evidence="1">
    <location>
        <begin position="1"/>
        <end position="14"/>
    </location>
</feature>
<evidence type="ECO:0000259" key="2">
    <source>
        <dbReference type="Pfam" id="PF26035"/>
    </source>
</evidence>
<dbReference type="InterPro" id="IPR058498">
    <property type="entry name" value="DUF8185"/>
</dbReference>
<feature type="domain" description="DUF8010" evidence="2">
    <location>
        <begin position="15"/>
        <end position="110"/>
    </location>
</feature>
<protein>
    <submittedName>
        <fullName evidence="4">Uncharacterized protein</fullName>
    </submittedName>
</protein>
<organism evidence="4 5">
    <name type="scientific">Kytococcus sedentarius (strain ATCC 14392 / DSM 20547 / JCM 11482 / CCUG 33030 / NBRC 15357 / NCTC 11040 / CCM 314 / 541)</name>
    <name type="common">Micrococcus sedentarius</name>
    <dbReference type="NCBI Taxonomy" id="478801"/>
    <lineage>
        <taxon>Bacteria</taxon>
        <taxon>Bacillati</taxon>
        <taxon>Actinomycetota</taxon>
        <taxon>Actinomycetes</taxon>
        <taxon>Micrococcales</taxon>
        <taxon>Kytococcaceae</taxon>
        <taxon>Kytococcus</taxon>
    </lineage>
</organism>
<dbReference type="KEGG" id="kse:Ksed_08960"/>
<dbReference type="Proteomes" id="UP000006666">
    <property type="component" value="Chromosome"/>
</dbReference>
<dbReference type="EMBL" id="CP001686">
    <property type="protein sequence ID" value="ACV05945.1"/>
    <property type="molecule type" value="Genomic_DNA"/>
</dbReference>
<dbReference type="STRING" id="478801.Ksed_08960"/>
<dbReference type="InterPro" id="IPR058323">
    <property type="entry name" value="DUF8010"/>
</dbReference>